<protein>
    <submittedName>
        <fullName evidence="2">Uncharacterized protein</fullName>
    </submittedName>
</protein>
<proteinExistence type="predicted"/>
<accession>A0A914QH38</accession>
<evidence type="ECO:0000313" key="1">
    <source>
        <dbReference type="Proteomes" id="UP000887578"/>
    </source>
</evidence>
<organism evidence="1 2">
    <name type="scientific">Panagrolaimus davidi</name>
    <dbReference type="NCBI Taxonomy" id="227884"/>
    <lineage>
        <taxon>Eukaryota</taxon>
        <taxon>Metazoa</taxon>
        <taxon>Ecdysozoa</taxon>
        <taxon>Nematoda</taxon>
        <taxon>Chromadorea</taxon>
        <taxon>Rhabditida</taxon>
        <taxon>Tylenchina</taxon>
        <taxon>Panagrolaimomorpha</taxon>
        <taxon>Panagrolaimoidea</taxon>
        <taxon>Panagrolaimidae</taxon>
        <taxon>Panagrolaimus</taxon>
    </lineage>
</organism>
<sequence length="159" mass="19017">MTNQIIFFNDLPFLFSSAEVIYFDKIIVKNENGENVALEKVIEIATNVKNFHESGFKAKILNQFLNFPNKLEHIFLVLQDDFDLDEFYSFMKKNKNIKIFSRFDDTISDAYKTRLELIIDEILATTEFVYKPPMIEFNGLDREKYEKLREIHNCYKRLY</sequence>
<dbReference type="AlphaFoldDB" id="A0A914QH38"/>
<reference evidence="2" key="1">
    <citation type="submission" date="2022-11" db="UniProtKB">
        <authorList>
            <consortium name="WormBaseParasite"/>
        </authorList>
    </citation>
    <scope>IDENTIFICATION</scope>
</reference>
<evidence type="ECO:0000313" key="2">
    <source>
        <dbReference type="WBParaSite" id="PDA_v2.g28819.t1"/>
    </source>
</evidence>
<name>A0A914QH38_9BILA</name>
<dbReference type="WBParaSite" id="PDA_v2.g28819.t1">
    <property type="protein sequence ID" value="PDA_v2.g28819.t1"/>
    <property type="gene ID" value="PDA_v2.g28819"/>
</dbReference>
<dbReference type="Proteomes" id="UP000887578">
    <property type="component" value="Unplaced"/>
</dbReference>
<keyword evidence="1" id="KW-1185">Reference proteome</keyword>